<dbReference type="InterPro" id="IPR050951">
    <property type="entry name" value="Retrovirus_Pol_polyprotein"/>
</dbReference>
<name>A0A5S6QZ39_TRIMR</name>
<evidence type="ECO:0000313" key="8">
    <source>
        <dbReference type="Proteomes" id="UP000046395"/>
    </source>
</evidence>
<evidence type="ECO:0000256" key="6">
    <source>
        <dbReference type="ARBA" id="ARBA00022918"/>
    </source>
</evidence>
<dbReference type="WBParaSite" id="TMUE_3000012646.1">
    <property type="protein sequence ID" value="TMUE_3000012646.1"/>
    <property type="gene ID" value="WBGene00301637"/>
</dbReference>
<keyword evidence="6" id="KW-0695">RNA-directed DNA polymerase</keyword>
<keyword evidence="1" id="KW-0808">Transferase</keyword>
<dbReference type="GO" id="GO:0015074">
    <property type="term" value="P:DNA integration"/>
    <property type="evidence" value="ECO:0007669"/>
    <property type="project" value="InterPro"/>
</dbReference>
<dbReference type="Pfam" id="PF17917">
    <property type="entry name" value="RT_RNaseH"/>
    <property type="match status" value="1"/>
</dbReference>
<dbReference type="STRING" id="70415.A0A5S6QZ39"/>
<evidence type="ECO:0000256" key="2">
    <source>
        <dbReference type="ARBA" id="ARBA00022695"/>
    </source>
</evidence>
<dbReference type="Proteomes" id="UP000046395">
    <property type="component" value="Unassembled WGS sequence"/>
</dbReference>
<dbReference type="GO" id="GO:0004519">
    <property type="term" value="F:endonuclease activity"/>
    <property type="evidence" value="ECO:0007669"/>
    <property type="project" value="UniProtKB-KW"/>
</dbReference>
<reference evidence="9" key="1">
    <citation type="submission" date="2019-12" db="UniProtKB">
        <authorList>
            <consortium name="WormBaseParasite"/>
        </authorList>
    </citation>
    <scope>IDENTIFICATION</scope>
</reference>
<dbReference type="PROSITE" id="PS50994">
    <property type="entry name" value="INTEGRASE"/>
    <property type="match status" value="1"/>
</dbReference>
<dbReference type="PANTHER" id="PTHR37984:SF5">
    <property type="entry name" value="PROTEIN NYNRIN-LIKE"/>
    <property type="match status" value="1"/>
</dbReference>
<dbReference type="GO" id="GO:0003676">
    <property type="term" value="F:nucleic acid binding"/>
    <property type="evidence" value="ECO:0007669"/>
    <property type="project" value="InterPro"/>
</dbReference>
<evidence type="ECO:0000313" key="9">
    <source>
        <dbReference type="WBParaSite" id="TMUE_3000012646.1"/>
    </source>
</evidence>
<organism evidence="8 9">
    <name type="scientific">Trichuris muris</name>
    <name type="common">Mouse whipworm</name>
    <dbReference type="NCBI Taxonomy" id="70415"/>
    <lineage>
        <taxon>Eukaryota</taxon>
        <taxon>Metazoa</taxon>
        <taxon>Ecdysozoa</taxon>
        <taxon>Nematoda</taxon>
        <taxon>Enoplea</taxon>
        <taxon>Dorylaimia</taxon>
        <taxon>Trichinellida</taxon>
        <taxon>Trichuridae</taxon>
        <taxon>Trichuris</taxon>
    </lineage>
</organism>
<keyword evidence="8" id="KW-1185">Reference proteome</keyword>
<dbReference type="GO" id="GO:0016787">
    <property type="term" value="F:hydrolase activity"/>
    <property type="evidence" value="ECO:0007669"/>
    <property type="project" value="UniProtKB-KW"/>
</dbReference>
<evidence type="ECO:0000256" key="1">
    <source>
        <dbReference type="ARBA" id="ARBA00022679"/>
    </source>
</evidence>
<dbReference type="PANTHER" id="PTHR37984">
    <property type="entry name" value="PROTEIN CBG26694"/>
    <property type="match status" value="1"/>
</dbReference>
<dbReference type="Pfam" id="PF00665">
    <property type="entry name" value="rve"/>
    <property type="match status" value="1"/>
</dbReference>
<keyword evidence="4" id="KW-0255">Endonuclease</keyword>
<accession>A0A5S6QZ39</accession>
<dbReference type="InterPro" id="IPR012337">
    <property type="entry name" value="RNaseH-like_sf"/>
</dbReference>
<dbReference type="InterPro" id="IPR041373">
    <property type="entry name" value="RT_RNaseH"/>
</dbReference>
<dbReference type="InterPro" id="IPR001584">
    <property type="entry name" value="Integrase_cat-core"/>
</dbReference>
<dbReference type="GO" id="GO:0003964">
    <property type="term" value="F:RNA-directed DNA polymerase activity"/>
    <property type="evidence" value="ECO:0007669"/>
    <property type="project" value="UniProtKB-KW"/>
</dbReference>
<dbReference type="InterPro" id="IPR043502">
    <property type="entry name" value="DNA/RNA_pol_sf"/>
</dbReference>
<keyword evidence="2" id="KW-0548">Nucleotidyltransferase</keyword>
<dbReference type="AlphaFoldDB" id="A0A5S6QZ39"/>
<evidence type="ECO:0000259" key="7">
    <source>
        <dbReference type="PROSITE" id="PS50994"/>
    </source>
</evidence>
<proteinExistence type="predicted"/>
<keyword evidence="3" id="KW-0540">Nuclease</keyword>
<evidence type="ECO:0000256" key="3">
    <source>
        <dbReference type="ARBA" id="ARBA00022722"/>
    </source>
</evidence>
<dbReference type="SUPFAM" id="SSF56672">
    <property type="entry name" value="DNA/RNA polymerases"/>
    <property type="match status" value="1"/>
</dbReference>
<keyword evidence="5" id="KW-0378">Hydrolase</keyword>
<protein>
    <submittedName>
        <fullName evidence="9">Integrase catalytic domain-containing protein</fullName>
    </submittedName>
</protein>
<evidence type="ECO:0000256" key="4">
    <source>
        <dbReference type="ARBA" id="ARBA00022759"/>
    </source>
</evidence>
<sequence length="314" mass="35805">MLPHEKRYPAIEKEAQSVIEAVRHWQHCLTGKHFTIKTSPRSVSFTFDKYRKRKIKNDGIMRWRTDPSCLDYDIIHRPGRENIPPDVFSRASCGMLAHNCRQLKLLHERLCHSGITRFLHFVRSKNLPYSVDEIKQVVSRCRVCAECKPAFYRSENATLVKATRPFERVNLDFKGPLPGDLASRYLLCIVDEYYRFSFGFPCPDASTASVIKAMSELFPFFGVPAYVHSDRGAAFMTRDLKEFFTGMGVACSKTTSYNPQGNGQEERRVGVIWKAVTLTLKSRGGASSGAQGCLKCYILCIPYCHQCYSPRAYV</sequence>
<evidence type="ECO:0000256" key="5">
    <source>
        <dbReference type="ARBA" id="ARBA00022801"/>
    </source>
</evidence>
<dbReference type="SUPFAM" id="SSF53098">
    <property type="entry name" value="Ribonuclease H-like"/>
    <property type="match status" value="1"/>
</dbReference>
<dbReference type="Gene3D" id="3.30.420.10">
    <property type="entry name" value="Ribonuclease H-like superfamily/Ribonuclease H"/>
    <property type="match status" value="1"/>
</dbReference>
<feature type="domain" description="Integrase catalytic" evidence="7">
    <location>
        <begin position="161"/>
        <end position="272"/>
    </location>
</feature>
<dbReference type="GO" id="GO:0042575">
    <property type="term" value="C:DNA polymerase complex"/>
    <property type="evidence" value="ECO:0007669"/>
    <property type="project" value="UniProtKB-ARBA"/>
</dbReference>
<dbReference type="InterPro" id="IPR036397">
    <property type="entry name" value="RNaseH_sf"/>
</dbReference>